<organism evidence="3 4">
    <name type="scientific">Sphingomonas panacis</name>
    <dbReference type="NCBI Taxonomy" id="1560345"/>
    <lineage>
        <taxon>Bacteria</taxon>
        <taxon>Pseudomonadati</taxon>
        <taxon>Pseudomonadota</taxon>
        <taxon>Alphaproteobacteria</taxon>
        <taxon>Sphingomonadales</taxon>
        <taxon>Sphingomonadaceae</taxon>
        <taxon>Sphingomonas</taxon>
    </lineage>
</organism>
<dbReference type="PROSITE" id="PS00166">
    <property type="entry name" value="ENOYL_COA_HYDRATASE"/>
    <property type="match status" value="1"/>
</dbReference>
<dbReference type="Proteomes" id="UP000094256">
    <property type="component" value="Chromosome"/>
</dbReference>
<dbReference type="Gene3D" id="1.10.12.10">
    <property type="entry name" value="Lyase 2-enoyl-coa Hydratase, Chain A, domain 2"/>
    <property type="match status" value="1"/>
</dbReference>
<sequence length="271" mass="29378">MNTTREPTSLTYVERRGPIEIITLNRPEALNAMSPELADELSAYFGGLQARRDVRVVLLRAEGRAFCAGGDLDSPAFAAPGPGRVQRQYDIQIRYSNVIRTMRSCPQPIIGLIQGPAAGAGFSVSLACDVRYCTPQAKFNAAYIRIGVGGTDMGSGYFLPKLVGLSAASEFLLTGRFIHPERALAIGLVSEIVAAEDLLDKGLELANDMLRTAPMGLRMTKESINAQAQLGSIEAALALEDRQQILLMETADHREAIAAFKEKRMPSYTDS</sequence>
<dbReference type="Gene3D" id="3.90.226.10">
    <property type="entry name" value="2-enoyl-CoA Hydratase, Chain A, domain 1"/>
    <property type="match status" value="1"/>
</dbReference>
<dbReference type="PANTHER" id="PTHR43802:SF1">
    <property type="entry name" value="IP11341P-RELATED"/>
    <property type="match status" value="1"/>
</dbReference>
<dbReference type="OrthoDB" id="9802898at2"/>
<dbReference type="AlphaFoldDB" id="A0A1B3ZEJ1"/>
<dbReference type="GO" id="GO:0003824">
    <property type="term" value="F:catalytic activity"/>
    <property type="evidence" value="ECO:0007669"/>
    <property type="project" value="InterPro"/>
</dbReference>
<dbReference type="RefSeq" id="WP_069206380.1">
    <property type="nucleotide sequence ID" value="NZ_CP014168.1"/>
</dbReference>
<keyword evidence="4" id="KW-1185">Reference proteome</keyword>
<accession>A0A1B3ZEJ1</accession>
<dbReference type="EMBL" id="CP014168">
    <property type="protein sequence ID" value="AOH85852.1"/>
    <property type="molecule type" value="Genomic_DNA"/>
</dbReference>
<comment type="similarity">
    <text evidence="1 2">Belongs to the enoyl-CoA hydratase/isomerase family.</text>
</comment>
<dbReference type="PANTHER" id="PTHR43802">
    <property type="entry name" value="ENOYL-COA HYDRATASE"/>
    <property type="match status" value="1"/>
</dbReference>
<evidence type="ECO:0000256" key="2">
    <source>
        <dbReference type="RuleBase" id="RU003707"/>
    </source>
</evidence>
<proteinExistence type="inferred from homology"/>
<evidence type="ECO:0000256" key="1">
    <source>
        <dbReference type="ARBA" id="ARBA00005254"/>
    </source>
</evidence>
<gene>
    <name evidence="3" type="ORF">AWL63_19735</name>
</gene>
<evidence type="ECO:0000313" key="3">
    <source>
        <dbReference type="EMBL" id="AOH85852.1"/>
    </source>
</evidence>
<protein>
    <submittedName>
        <fullName evidence="3">Enoyl-CoA hydratase</fullName>
    </submittedName>
</protein>
<reference evidence="3 4" key="1">
    <citation type="submission" date="2016-01" db="EMBL/GenBank/DDBJ databases">
        <title>Complete genome and mega plasmid sequence of Sphingomonas panacis DCY99 elicits systemic resistance in rice to Xanthomonas oryzae.</title>
        <authorList>
            <person name="Kim Y.J."/>
            <person name="Yang D.C."/>
            <person name="Sing P."/>
        </authorList>
    </citation>
    <scope>NUCLEOTIDE SEQUENCE [LARGE SCALE GENOMIC DNA]</scope>
    <source>
        <strain evidence="3 4">DCY99</strain>
    </source>
</reference>
<dbReference type="InterPro" id="IPR014748">
    <property type="entry name" value="Enoyl-CoA_hydra_C"/>
</dbReference>
<dbReference type="CDD" id="cd06558">
    <property type="entry name" value="crotonase-like"/>
    <property type="match status" value="1"/>
</dbReference>
<evidence type="ECO:0000313" key="4">
    <source>
        <dbReference type="Proteomes" id="UP000094256"/>
    </source>
</evidence>
<dbReference type="InterPro" id="IPR018376">
    <property type="entry name" value="Enoyl-CoA_hyd/isom_CS"/>
</dbReference>
<dbReference type="SUPFAM" id="SSF52096">
    <property type="entry name" value="ClpP/crotonase"/>
    <property type="match status" value="1"/>
</dbReference>
<dbReference type="STRING" id="1560345.AWL63_19735"/>
<dbReference type="InterPro" id="IPR029045">
    <property type="entry name" value="ClpP/crotonase-like_dom_sf"/>
</dbReference>
<dbReference type="KEGG" id="span:AWL63_19735"/>
<dbReference type="Pfam" id="PF00378">
    <property type="entry name" value="ECH_1"/>
    <property type="match status" value="1"/>
</dbReference>
<dbReference type="InterPro" id="IPR001753">
    <property type="entry name" value="Enoyl-CoA_hydra/iso"/>
</dbReference>
<name>A0A1B3ZEJ1_9SPHN</name>